<feature type="compositionally biased region" description="Basic and acidic residues" evidence="2">
    <location>
        <begin position="1"/>
        <end position="14"/>
    </location>
</feature>
<keyword evidence="1" id="KW-0175">Coiled coil</keyword>
<evidence type="ECO:0000313" key="5">
    <source>
        <dbReference type="Proteomes" id="UP000424527"/>
    </source>
</evidence>
<dbReference type="AlphaFoldDB" id="A0A0F8BZI8"/>
<dbReference type="EMBL" id="REGW02000023">
    <property type="protein sequence ID" value="KAE8278844.1"/>
    <property type="molecule type" value="Genomic_DNA"/>
</dbReference>
<evidence type="ECO:0000313" key="3">
    <source>
        <dbReference type="EMBL" id="KAE8278844.1"/>
    </source>
</evidence>
<dbReference type="InterPro" id="IPR004244">
    <property type="entry name" value="Transposase_22"/>
</dbReference>
<feature type="region of interest" description="Disordered" evidence="2">
    <location>
        <begin position="1"/>
        <end position="36"/>
    </location>
</feature>
<evidence type="ECO:0000256" key="1">
    <source>
        <dbReference type="SAM" id="Coils"/>
    </source>
</evidence>
<organism evidence="3 5">
    <name type="scientific">Larimichthys crocea</name>
    <name type="common">Large yellow croaker</name>
    <name type="synonym">Pseudosciaena crocea</name>
    <dbReference type="NCBI Taxonomy" id="215358"/>
    <lineage>
        <taxon>Eukaryota</taxon>
        <taxon>Metazoa</taxon>
        <taxon>Chordata</taxon>
        <taxon>Craniata</taxon>
        <taxon>Vertebrata</taxon>
        <taxon>Euteleostomi</taxon>
        <taxon>Actinopterygii</taxon>
        <taxon>Neopterygii</taxon>
        <taxon>Teleostei</taxon>
        <taxon>Neoteleostei</taxon>
        <taxon>Acanthomorphata</taxon>
        <taxon>Eupercaria</taxon>
        <taxon>Sciaenidae</taxon>
        <taxon>Larimichthys</taxon>
    </lineage>
</organism>
<accession>A0A0F8BZI8</accession>
<protein>
    <submittedName>
        <fullName evidence="3">Uncharacterized protein</fullName>
    </submittedName>
</protein>
<dbReference type="Gene3D" id="3.30.70.1820">
    <property type="entry name" value="L1 transposable element, RRM domain"/>
    <property type="match status" value="1"/>
</dbReference>
<dbReference type="SUPFAM" id="SSF57997">
    <property type="entry name" value="Tropomyosin"/>
    <property type="match status" value="1"/>
</dbReference>
<sequence>MSTSHASKECDIFTRARKPTAQNKKGASPEQADASSMAGIADVLRELKSLRSEFGLKLDGINNRLGEVTSAITALEGKVAEVKQDVSEHTQRIGEAENRVMAAEEELEGVRVELASTVKRLTHLEMKTDDLENRSRRKNLRMFGLKEGAEGTRPLLDFIREMLPRWLGLSADQTPVLERVHRTLAPAKPNQHRAVLIRFWKFQDRETVYRLSSQKNILHDGAKITLVQDFSAETMRKRREFNTARKLFGEMGKFRGFQLNPCKMRVVHDGKVVLFSSPREAEEFHRKIQPKD</sequence>
<proteinExistence type="predicted"/>
<evidence type="ECO:0000256" key="2">
    <source>
        <dbReference type="SAM" id="MobiDB-lite"/>
    </source>
</evidence>
<gene>
    <name evidence="4" type="ORF">D5F01_LYC14353</name>
    <name evidence="3" type="ORF">D5F01_LYC22423</name>
</gene>
<dbReference type="EMBL" id="REGW02000014">
    <property type="protein sequence ID" value="KAE8286420.1"/>
    <property type="molecule type" value="Genomic_DNA"/>
</dbReference>
<evidence type="ECO:0000313" key="4">
    <source>
        <dbReference type="EMBL" id="KAE8286420.1"/>
    </source>
</evidence>
<dbReference type="Proteomes" id="UP000424527">
    <property type="component" value="Unassembled WGS sequence"/>
</dbReference>
<keyword evidence="5" id="KW-1185">Reference proteome</keyword>
<name>A0A0F8BZI8_LARCR</name>
<feature type="coiled-coil region" evidence="1">
    <location>
        <begin position="72"/>
        <end position="113"/>
    </location>
</feature>
<reference evidence="3 5" key="1">
    <citation type="submission" date="2019-07" db="EMBL/GenBank/DDBJ databases">
        <title>Chromosome genome assembly for large yellow croaker.</title>
        <authorList>
            <person name="Xiao S."/>
        </authorList>
    </citation>
    <scope>NUCLEOTIDE SEQUENCE [LARGE SCALE GENOMIC DNA]</scope>
    <source>
        <strain evidence="3">JMULYC20181020</strain>
        <tissue evidence="3">Muscle</tissue>
    </source>
</reference>
<dbReference type="Gene3D" id="1.20.5.340">
    <property type="match status" value="1"/>
</dbReference>
<dbReference type="PANTHER" id="PTHR11505">
    <property type="entry name" value="L1 TRANSPOSABLE ELEMENT-RELATED"/>
    <property type="match status" value="1"/>
</dbReference>
<comment type="caution">
    <text evidence="3">The sequence shown here is derived from an EMBL/GenBank/DDBJ whole genome shotgun (WGS) entry which is preliminary data.</text>
</comment>